<dbReference type="HOGENOM" id="CLU_046519_3_1_5"/>
<organism evidence="2 3">
    <name type="scientific">Rhizobium grahamii CCGE 502</name>
    <dbReference type="NCBI Taxonomy" id="990285"/>
    <lineage>
        <taxon>Bacteria</taxon>
        <taxon>Pseudomonadati</taxon>
        <taxon>Pseudomonadota</taxon>
        <taxon>Alphaproteobacteria</taxon>
        <taxon>Hyphomicrobiales</taxon>
        <taxon>Rhizobiaceae</taxon>
        <taxon>Rhizobium/Agrobacterium group</taxon>
        <taxon>Rhizobium</taxon>
    </lineage>
</organism>
<feature type="compositionally biased region" description="Basic residues" evidence="1">
    <location>
        <begin position="43"/>
        <end position="52"/>
    </location>
</feature>
<proteinExistence type="predicted"/>
<evidence type="ECO:0000256" key="1">
    <source>
        <dbReference type="SAM" id="MobiDB-lite"/>
    </source>
</evidence>
<accession>S3HUV4</accession>
<dbReference type="PANTHER" id="PTHR30348">
    <property type="entry name" value="UNCHARACTERIZED PROTEIN YECE"/>
    <property type="match status" value="1"/>
</dbReference>
<dbReference type="PANTHER" id="PTHR30348:SF4">
    <property type="entry name" value="DUF72 DOMAIN-CONTAINING PROTEIN"/>
    <property type="match status" value="1"/>
</dbReference>
<dbReference type="Proteomes" id="UP000014411">
    <property type="component" value="Unassembled WGS sequence"/>
</dbReference>
<dbReference type="AlphaFoldDB" id="S3HUV4"/>
<reference evidence="2 3" key="1">
    <citation type="journal article" date="2012" name="J. Bacteriol.">
        <title>Genome sequence of Rhizobium grahamii CCGE502, a broad-host-range symbiont with low nodulation competitiveness in Phaseolus vulgaris.</title>
        <authorList>
            <person name="Althabegoiti M.J."/>
            <person name="Lozano L."/>
            <person name="Torres-Tejerizo G."/>
            <person name="Ormeno-Orrillo E."/>
            <person name="Rogel M.A."/>
            <person name="Gonzalez V."/>
            <person name="Martinez-Romero E."/>
        </authorList>
    </citation>
    <scope>NUCLEOTIDE SEQUENCE [LARGE SCALE GENOMIC DNA]</scope>
    <source>
        <strain evidence="2 3">CCGE 502</strain>
    </source>
</reference>
<dbReference type="SUPFAM" id="SSF117396">
    <property type="entry name" value="TM1631-like"/>
    <property type="match status" value="1"/>
</dbReference>
<comment type="caution">
    <text evidence="2">The sequence shown here is derived from an EMBL/GenBank/DDBJ whole genome shotgun (WGS) entry which is preliminary data.</text>
</comment>
<keyword evidence="3" id="KW-1185">Reference proteome</keyword>
<dbReference type="EMBL" id="AEYE02000019">
    <property type="protein sequence ID" value="EPE96971.1"/>
    <property type="molecule type" value="Genomic_DNA"/>
</dbReference>
<dbReference type="Pfam" id="PF01904">
    <property type="entry name" value="DUF72"/>
    <property type="match status" value="1"/>
</dbReference>
<name>S3HUV4_9HYPH</name>
<dbReference type="eggNOG" id="COG1801">
    <property type="taxonomic scope" value="Bacteria"/>
</dbReference>
<evidence type="ECO:0008006" key="4">
    <source>
        <dbReference type="Google" id="ProtNLM"/>
    </source>
</evidence>
<dbReference type="Gene3D" id="3.20.20.410">
    <property type="entry name" value="Protein of unknown function UPF0759"/>
    <property type="match status" value="1"/>
</dbReference>
<feature type="compositionally biased region" description="Basic and acidic residues" evidence="1">
    <location>
        <begin position="53"/>
        <end position="66"/>
    </location>
</feature>
<protein>
    <recommendedName>
        <fullName evidence="4">DUF72 domain-containing protein</fullName>
    </recommendedName>
</protein>
<dbReference type="InterPro" id="IPR036520">
    <property type="entry name" value="UPF0759_sf"/>
</dbReference>
<dbReference type="InterPro" id="IPR002763">
    <property type="entry name" value="DUF72"/>
</dbReference>
<gene>
    <name evidence="2" type="ORF">RGCCGE502_17410</name>
</gene>
<evidence type="ECO:0000313" key="3">
    <source>
        <dbReference type="Proteomes" id="UP000014411"/>
    </source>
</evidence>
<sequence>MLSSQYAGNVSRWSEVAGLTNVERETADPQPPVTTAEELEARKARRAERRQKQREANDLRAAKMHDHRMAAERTGLPETPPGKGKVHVGCSGWYYWHWNGRFYPADLPRNQWFPHYRERFRTVELNAPFYSWPTVAAVKTWLRQADDGFVYTVKVCELITHIKRFEGTDELVRDFGYIADLLGAHMGCFLFQLPPSVRYSPETLDSILHQLDPRRRNVVEFRHKSWWDDTVFKKFEAAGAIFCSTSGPRLPDQLVKTADDVYVRFHGTKQWYRHDYSDEELSDWVDRIKASGAKRVWAYFNNDRDANAIKNAETLSRLFKAQKVMR</sequence>
<evidence type="ECO:0000313" key="2">
    <source>
        <dbReference type="EMBL" id="EPE96971.1"/>
    </source>
</evidence>
<feature type="region of interest" description="Disordered" evidence="1">
    <location>
        <begin position="20"/>
        <end position="66"/>
    </location>
</feature>